<keyword evidence="2" id="KW-1185">Reference proteome</keyword>
<gene>
    <name evidence="1" type="ORF">FHR86_003779</name>
</gene>
<proteinExistence type="predicted"/>
<comment type="caution">
    <text evidence="1">The sequence shown here is derived from an EMBL/GenBank/DDBJ whole genome shotgun (WGS) entry which is preliminary data.</text>
</comment>
<evidence type="ECO:0000313" key="2">
    <source>
        <dbReference type="Proteomes" id="UP000802392"/>
    </source>
</evidence>
<name>A0ABX0TLH5_9MICC</name>
<dbReference type="Proteomes" id="UP000802392">
    <property type="component" value="Unassembled WGS sequence"/>
</dbReference>
<protein>
    <submittedName>
        <fullName evidence="1">Uncharacterized protein</fullName>
    </submittedName>
</protein>
<sequence>MNRGVAAPLRIQLILRTPDLTINKVRELLREMGDADARLADLDYRPALVPADDVHNALLERLEGVTVSSSKKAGTQLKVNVFRTER</sequence>
<dbReference type="EMBL" id="JAAOZD010000012">
    <property type="protein sequence ID" value="NIJ03420.1"/>
    <property type="molecule type" value="Genomic_DNA"/>
</dbReference>
<evidence type="ECO:0000313" key="1">
    <source>
        <dbReference type="EMBL" id="NIJ03420.1"/>
    </source>
</evidence>
<organism evidence="1 2">
    <name type="scientific">Paenarthrobacter ilicis</name>
    <dbReference type="NCBI Taxonomy" id="43665"/>
    <lineage>
        <taxon>Bacteria</taxon>
        <taxon>Bacillati</taxon>
        <taxon>Actinomycetota</taxon>
        <taxon>Actinomycetes</taxon>
        <taxon>Micrococcales</taxon>
        <taxon>Micrococcaceae</taxon>
        <taxon>Paenarthrobacter</taxon>
    </lineage>
</organism>
<reference evidence="1 2" key="1">
    <citation type="submission" date="2020-03" db="EMBL/GenBank/DDBJ databases">
        <title>Genomic Encyclopedia of Type Strains, Phase III (KMG-III): the genomes of soil and plant-associated and newly described type strains.</title>
        <authorList>
            <person name="Whitman W."/>
        </authorList>
    </citation>
    <scope>NUCLEOTIDE SEQUENCE [LARGE SCALE GENOMIC DNA]</scope>
    <source>
        <strain evidence="1 2">CECT 4207</strain>
    </source>
</reference>
<accession>A0ABX0TLH5</accession>